<evidence type="ECO:0000256" key="1">
    <source>
        <dbReference type="ARBA" id="ARBA00022737"/>
    </source>
</evidence>
<feature type="transmembrane region" description="Helical" evidence="4">
    <location>
        <begin position="33"/>
        <end position="50"/>
    </location>
</feature>
<gene>
    <name evidence="5" type="ORF">C8N47_10341</name>
</gene>
<proteinExistence type="predicted"/>
<feature type="repeat" description="TPR" evidence="2">
    <location>
        <begin position="842"/>
        <end position="875"/>
    </location>
</feature>
<keyword evidence="2" id="KW-0802">TPR repeat</keyword>
<keyword evidence="1" id="KW-0677">Repeat</keyword>
<feature type="coiled-coil region" evidence="3">
    <location>
        <begin position="1263"/>
        <end position="1311"/>
    </location>
</feature>
<evidence type="ECO:0000313" key="6">
    <source>
        <dbReference type="Proteomes" id="UP000243525"/>
    </source>
</evidence>
<feature type="repeat" description="TPR" evidence="2">
    <location>
        <begin position="1220"/>
        <end position="1253"/>
    </location>
</feature>
<dbReference type="Gene3D" id="1.25.40.10">
    <property type="entry name" value="Tetratricopeptide repeat domain"/>
    <property type="match status" value="5"/>
</dbReference>
<keyword evidence="4" id="KW-0472">Membrane</keyword>
<evidence type="ECO:0000256" key="3">
    <source>
        <dbReference type="SAM" id="Coils"/>
    </source>
</evidence>
<dbReference type="SMART" id="SM00028">
    <property type="entry name" value="TPR"/>
    <property type="match status" value="18"/>
</dbReference>
<sequence length="1647" mass="187337">MLYELLYLCMEHHCLMRSTDISQTKPDMSLKKVFLAILTIVVVFLLFAQQDEVKFMVEGRVTSDDGKIEGATITLFKDEHQVEQTNPPRGGRFQYEFEYNHEYRLVFKREGFFQKIIIISTYVPTEVLQRNNKFPPYPFELNFFEETDAIDRSFTVKPVARVFYNSQIDNFDAEIYLSDAMLREQIQAAEAERDALASERRSIGRASEQEMAALERQYDKAIAEADALYHKKQYEGAIGRFRDALMIFSDRAYPKDRIAEIQDLLAALQMAEETEQNYLAAIRAGDQQFEGTQYNEAIASYQKALEYKAKDKYATSRIEESRKLLADKLRNMQYDELIARADQAFNTQVYLQAKGLYQQAVDMRPRDSQYARDQIKKIDLELARLAEQKAIDEQYAAAMSRGDLSFNKAAYPDALSAFNEALSLKPGDEPAQERIRATQAAMQRLANNAKYEELITQADEQYSKELLPTARSSYQQASNLKPAEQYPKDRIAEIDRRMQLNQQLDQLLAEANASFNQKEYVNAKSKYQQVLSLQAEHELSKKRIAEIDQILANQALDEQYAAAIASADEAFNAREYIAAKGDYQKALGLKPAEKYPQDQIVRIDAALQKLADQAAAEEQYLAFMQQGNAAFDLPDYNTAINAYQGALSIKPNDPEATNRLAESQKRLAQQQTRSQYDALITQADQAFNASQLPQAKGLYQNALQLLPDESYPKAQIRKIDDQLALEAQFEELMTRADAAFDRKQYTSAKPIYQQALALVPTSEKAQNRIAEIDRILAQQDLDKQYGDLIAMADQAYSAQQLEPARNNYVQALNLKPDEAYPKEQIQKIDAELARLAQLDADYQQAIQQGDQLVASREYDGAIDQYEQALKLKPQEKYPADQIEKVKQLQADLLRAEQLERSYRAYIAKGDSLFAMESYLPSRDSYTDASRLKPEQVYPKEKIAEIDVILAEQKHQQEVLAEVNRAYQAAITRGDAAFKIRDYNEATDAYNEAHLLKTEEEYPVNQLSEIKRLQAAAIEQAYQKAITTADGLFNQTEYALAKPEYQNALSIKANDEYATSQIAIIDQKLQEAALAEAERQKLEAAYAAKIAAADQAFSVENYTGAKPLYQDALALKANEAYPASQIEKIDRILADLARQAELDAQYTSAMASAKSAFDQDLLDEALNLYQQAATLKPGEPEPPQRMAEIRQIMAQRAEEARLAAEAEAQRLAAEKAARAQYEAAIKLGDTAMAQQAYEAASEAYNKALLILPNEQYPKDQLAEIDRLLQQLAQAEAERRQKAREDSIAGAKLMAFNAKIKEAEAYIDAQELENAVSSYQDAIVILPEKTAFVQPKIDELNALIARLAKIEADYQAAIREADQLFGDEAWSDAKISYQKALTLKPDESYPKQQIEIIDLKIKEAELLAEQARAAEKANEAYNEAIKIADENFDKQDYPVARFYYQKALGLQPQNPYPQQRLSEISRLIDQSLTAEQLKAYNDAIAKADLEFNRKGYTLARFHYNKALEIKSWEQYPKDQIKEIGKLTNSLLSQREEQDYLNWINTADEAFVNKDFAIARSFYQRAQALKKDEPYPGIKLQEIREEMQKIQAAETESEYQKAISEADKAFENKNYSVARFYYNQAVNLRPGEQYPKNQLERIKEIVSETE</sequence>
<dbReference type="EMBL" id="QAAD01000003">
    <property type="protein sequence ID" value="PTN09757.1"/>
    <property type="molecule type" value="Genomic_DNA"/>
</dbReference>
<accession>A0A2T5C4J3</accession>
<feature type="coiled-coil region" evidence="3">
    <location>
        <begin position="179"/>
        <end position="231"/>
    </location>
</feature>
<organism evidence="5 6">
    <name type="scientific">Mangrovibacterium marinum</name>
    <dbReference type="NCBI Taxonomy" id="1639118"/>
    <lineage>
        <taxon>Bacteria</taxon>
        <taxon>Pseudomonadati</taxon>
        <taxon>Bacteroidota</taxon>
        <taxon>Bacteroidia</taxon>
        <taxon>Marinilabiliales</taxon>
        <taxon>Prolixibacteraceae</taxon>
        <taxon>Mangrovibacterium</taxon>
    </lineage>
</organism>
<keyword evidence="6" id="KW-1185">Reference proteome</keyword>
<evidence type="ECO:0000256" key="2">
    <source>
        <dbReference type="PROSITE-ProRule" id="PRU00339"/>
    </source>
</evidence>
<dbReference type="PANTHER" id="PTHR45188">
    <property type="entry name" value="DNAJ PROTEIN P58IPK HOMOLOG"/>
    <property type="match status" value="1"/>
</dbReference>
<comment type="caution">
    <text evidence="5">The sequence shown here is derived from an EMBL/GenBank/DDBJ whole genome shotgun (WGS) entry which is preliminary data.</text>
</comment>
<name>A0A2T5C4J3_9BACT</name>
<dbReference type="Proteomes" id="UP000243525">
    <property type="component" value="Unassembled WGS sequence"/>
</dbReference>
<keyword evidence="3" id="KW-0175">Coiled coil</keyword>
<evidence type="ECO:0000313" key="5">
    <source>
        <dbReference type="EMBL" id="PTN09757.1"/>
    </source>
</evidence>
<dbReference type="InterPro" id="IPR019734">
    <property type="entry name" value="TPR_rpt"/>
</dbReference>
<protein>
    <recommendedName>
        <fullName evidence="7">Tetratricopeptide repeat protein</fullName>
    </recommendedName>
</protein>
<feature type="repeat" description="TPR" evidence="2">
    <location>
        <begin position="620"/>
        <end position="653"/>
    </location>
</feature>
<dbReference type="SUPFAM" id="SSF48452">
    <property type="entry name" value="TPR-like"/>
    <property type="match status" value="7"/>
</dbReference>
<evidence type="ECO:0000256" key="4">
    <source>
        <dbReference type="SAM" id="Phobius"/>
    </source>
</evidence>
<keyword evidence="4" id="KW-1133">Transmembrane helix</keyword>
<reference evidence="5 6" key="1">
    <citation type="submission" date="2018-04" db="EMBL/GenBank/DDBJ databases">
        <title>Genomic Encyclopedia of Archaeal and Bacterial Type Strains, Phase II (KMG-II): from individual species to whole genera.</title>
        <authorList>
            <person name="Goeker M."/>
        </authorList>
    </citation>
    <scope>NUCLEOTIDE SEQUENCE [LARGE SCALE GENOMIC DNA]</scope>
    <source>
        <strain evidence="5 6">DSM 28823</strain>
    </source>
</reference>
<dbReference type="PANTHER" id="PTHR45188:SF2">
    <property type="entry name" value="DNAJ HOMOLOG SUBFAMILY C MEMBER 7"/>
    <property type="match status" value="1"/>
</dbReference>
<evidence type="ECO:0008006" key="7">
    <source>
        <dbReference type="Google" id="ProtNLM"/>
    </source>
</evidence>
<dbReference type="InterPro" id="IPR011990">
    <property type="entry name" value="TPR-like_helical_dom_sf"/>
</dbReference>
<dbReference type="PROSITE" id="PS50005">
    <property type="entry name" value="TPR"/>
    <property type="match status" value="4"/>
</dbReference>
<feature type="repeat" description="TPR" evidence="2">
    <location>
        <begin position="395"/>
        <end position="428"/>
    </location>
</feature>
<keyword evidence="4" id="KW-0812">Transmembrane</keyword>
<feature type="coiled-coil region" evidence="3">
    <location>
        <begin position="1392"/>
        <end position="1429"/>
    </location>
</feature>